<dbReference type="Pfam" id="PF00156">
    <property type="entry name" value="Pribosyltran"/>
    <property type="match status" value="1"/>
</dbReference>
<dbReference type="AlphaFoldDB" id="A0A4Y3QS81"/>
<keyword evidence="3" id="KW-1185">Reference proteome</keyword>
<dbReference type="InterPro" id="IPR000836">
    <property type="entry name" value="PRTase_dom"/>
</dbReference>
<name>A0A4Y3QS81_STRCI</name>
<proteinExistence type="predicted"/>
<dbReference type="RefSeq" id="WP_230988454.1">
    <property type="nucleotide sequence ID" value="NZ_BJMM01000002.1"/>
</dbReference>
<dbReference type="Proteomes" id="UP000319210">
    <property type="component" value="Unassembled WGS sequence"/>
</dbReference>
<dbReference type="EMBL" id="BJMM01000002">
    <property type="protein sequence ID" value="GEB48052.1"/>
    <property type="molecule type" value="Genomic_DNA"/>
</dbReference>
<organism evidence="2 3">
    <name type="scientific">Streptomyces cacaoi</name>
    <dbReference type="NCBI Taxonomy" id="1898"/>
    <lineage>
        <taxon>Bacteria</taxon>
        <taxon>Bacillati</taxon>
        <taxon>Actinomycetota</taxon>
        <taxon>Actinomycetes</taxon>
        <taxon>Kitasatosporales</taxon>
        <taxon>Streptomycetaceae</taxon>
        <taxon>Streptomyces</taxon>
    </lineage>
</organism>
<evidence type="ECO:0000313" key="2">
    <source>
        <dbReference type="EMBL" id="GEB48052.1"/>
    </source>
</evidence>
<evidence type="ECO:0000259" key="1">
    <source>
        <dbReference type="Pfam" id="PF00156"/>
    </source>
</evidence>
<reference evidence="2 3" key="1">
    <citation type="submission" date="2019-06" db="EMBL/GenBank/DDBJ databases">
        <title>Whole genome shotgun sequence of Streptomyces cacaoi subsp. cacaoi NBRC 12748.</title>
        <authorList>
            <person name="Hosoyama A."/>
            <person name="Uohara A."/>
            <person name="Ohji S."/>
            <person name="Ichikawa N."/>
        </authorList>
    </citation>
    <scope>NUCLEOTIDE SEQUENCE [LARGE SCALE GENOMIC DNA]</scope>
    <source>
        <strain evidence="2 3">NBRC 12748</strain>
    </source>
</reference>
<keyword evidence="2" id="KW-0808">Transferase</keyword>
<dbReference type="Gene3D" id="3.30.1310.20">
    <property type="entry name" value="PRTase-like"/>
    <property type="match status" value="1"/>
</dbReference>
<keyword evidence="2" id="KW-0328">Glycosyltransferase</keyword>
<dbReference type="CDD" id="cd06223">
    <property type="entry name" value="PRTases_typeI"/>
    <property type="match status" value="1"/>
</dbReference>
<dbReference type="InterPro" id="IPR029057">
    <property type="entry name" value="PRTase-like"/>
</dbReference>
<sequence>MTGMTGNLRYTDRTEGGRRLARELEEMQRADGLPDPLVLALPRGGVPVAQEVARALRAPLDVVVARKIGLPGRPEFGIGAIAGEDPPVFDADALQMLGLTEDRLSAEVAHERGELHRRERLYRGDRPAPRTAQRTLVVVDDGLATGVTARAALRHLRRQRPERLVLAVPVGAPQSVTALREEADVVICPQQPEPFEAVGLWYEDFPQTSDEEVVAALHPTTAR</sequence>
<protein>
    <submittedName>
        <fullName evidence="2">Phosphoribosyltransferase</fullName>
    </submittedName>
</protein>
<feature type="domain" description="Phosphoribosyltransferase" evidence="1">
    <location>
        <begin position="18"/>
        <end position="190"/>
    </location>
</feature>
<dbReference type="Gene3D" id="3.40.50.2020">
    <property type="match status" value="1"/>
</dbReference>
<evidence type="ECO:0000313" key="3">
    <source>
        <dbReference type="Proteomes" id="UP000319210"/>
    </source>
</evidence>
<accession>A0A4Y3QS81</accession>
<gene>
    <name evidence="2" type="ORF">SCA03_06030</name>
</gene>
<dbReference type="GO" id="GO:0016757">
    <property type="term" value="F:glycosyltransferase activity"/>
    <property type="evidence" value="ECO:0007669"/>
    <property type="project" value="UniProtKB-KW"/>
</dbReference>
<dbReference type="SUPFAM" id="SSF53271">
    <property type="entry name" value="PRTase-like"/>
    <property type="match status" value="1"/>
</dbReference>
<comment type="caution">
    <text evidence="2">The sequence shown here is derived from an EMBL/GenBank/DDBJ whole genome shotgun (WGS) entry which is preliminary data.</text>
</comment>